<organism evidence="1 2">
    <name type="scientific">Rhizocola hellebori</name>
    <dbReference type="NCBI Taxonomy" id="1392758"/>
    <lineage>
        <taxon>Bacteria</taxon>
        <taxon>Bacillati</taxon>
        <taxon>Actinomycetota</taxon>
        <taxon>Actinomycetes</taxon>
        <taxon>Micromonosporales</taxon>
        <taxon>Micromonosporaceae</taxon>
        <taxon>Rhizocola</taxon>
    </lineage>
</organism>
<proteinExistence type="predicted"/>
<gene>
    <name evidence="1" type="ORF">Rhe02_31880</name>
</gene>
<comment type="caution">
    <text evidence="1">The sequence shown here is derived from an EMBL/GenBank/DDBJ whole genome shotgun (WGS) entry which is preliminary data.</text>
</comment>
<sequence length="70" mass="7715">MASVRVRAIGWQGGAVMTDKKSKKVPAEAIERFAARSARTSAKLANRELPAGYVLSAKAKRFLDRRRQNA</sequence>
<keyword evidence="2" id="KW-1185">Reference proteome</keyword>
<protein>
    <submittedName>
        <fullName evidence="1">Uncharacterized protein</fullName>
    </submittedName>
</protein>
<dbReference type="EMBL" id="BONY01000017">
    <property type="protein sequence ID" value="GIH05121.1"/>
    <property type="molecule type" value="Genomic_DNA"/>
</dbReference>
<accession>A0A8J3Q8G4</accession>
<evidence type="ECO:0000313" key="2">
    <source>
        <dbReference type="Proteomes" id="UP000612899"/>
    </source>
</evidence>
<evidence type="ECO:0000313" key="1">
    <source>
        <dbReference type="EMBL" id="GIH05121.1"/>
    </source>
</evidence>
<name>A0A8J3Q8G4_9ACTN</name>
<dbReference type="AlphaFoldDB" id="A0A8J3Q8G4"/>
<dbReference type="Proteomes" id="UP000612899">
    <property type="component" value="Unassembled WGS sequence"/>
</dbReference>
<reference evidence="1" key="1">
    <citation type="submission" date="2021-01" db="EMBL/GenBank/DDBJ databases">
        <title>Whole genome shotgun sequence of Rhizocola hellebori NBRC 109834.</title>
        <authorList>
            <person name="Komaki H."/>
            <person name="Tamura T."/>
        </authorList>
    </citation>
    <scope>NUCLEOTIDE SEQUENCE</scope>
    <source>
        <strain evidence="1">NBRC 109834</strain>
    </source>
</reference>